<protein>
    <submittedName>
        <fullName evidence="5">DRBM domain-containing protein</fullName>
    </submittedName>
</protein>
<dbReference type="PANTHER" id="PTHR13482:SF3">
    <property type="entry name" value="MICROPROCESSOR COMPLEX SUBUNIT DGCR8"/>
    <property type="match status" value="1"/>
</dbReference>
<evidence type="ECO:0000256" key="2">
    <source>
        <dbReference type="SAM" id="MobiDB-lite"/>
    </source>
</evidence>
<organism evidence="4 5">
    <name type="scientific">Caenorhabditis tropicalis</name>
    <dbReference type="NCBI Taxonomy" id="1561998"/>
    <lineage>
        <taxon>Eukaryota</taxon>
        <taxon>Metazoa</taxon>
        <taxon>Ecdysozoa</taxon>
        <taxon>Nematoda</taxon>
        <taxon>Chromadorea</taxon>
        <taxon>Rhabditida</taxon>
        <taxon>Rhabditina</taxon>
        <taxon>Rhabditomorpha</taxon>
        <taxon>Rhabditoidea</taxon>
        <taxon>Rhabditidae</taxon>
        <taxon>Peloderinae</taxon>
        <taxon>Caenorhabditis</taxon>
    </lineage>
</organism>
<keyword evidence="4" id="KW-1185">Reference proteome</keyword>
<dbReference type="eggNOG" id="KOG4334">
    <property type="taxonomic scope" value="Eukaryota"/>
</dbReference>
<dbReference type="Proteomes" id="UP000095282">
    <property type="component" value="Unplaced"/>
</dbReference>
<evidence type="ECO:0000256" key="1">
    <source>
        <dbReference type="PROSITE-ProRule" id="PRU00266"/>
    </source>
</evidence>
<dbReference type="SUPFAM" id="SSF54768">
    <property type="entry name" value="dsRNA-binding domain-like"/>
    <property type="match status" value="1"/>
</dbReference>
<dbReference type="WBParaSite" id="Csp11.Scaffold501.g2323.t1">
    <property type="protein sequence ID" value="Csp11.Scaffold501.g2323.t1"/>
    <property type="gene ID" value="Csp11.Scaffold501.g2323"/>
</dbReference>
<evidence type="ECO:0000259" key="3">
    <source>
        <dbReference type="PROSITE" id="PS50137"/>
    </source>
</evidence>
<dbReference type="GO" id="GO:0042802">
    <property type="term" value="F:identical protein binding"/>
    <property type="evidence" value="ECO:0007669"/>
    <property type="project" value="InterPro"/>
</dbReference>
<dbReference type="GO" id="GO:0070878">
    <property type="term" value="F:primary miRNA binding"/>
    <property type="evidence" value="ECO:0007669"/>
    <property type="project" value="TreeGrafter"/>
</dbReference>
<reference evidence="5" key="1">
    <citation type="submission" date="2016-11" db="UniProtKB">
        <authorList>
            <consortium name="WormBaseParasite"/>
        </authorList>
    </citation>
    <scope>IDENTIFICATION</scope>
</reference>
<proteinExistence type="predicted"/>
<evidence type="ECO:0000313" key="5">
    <source>
        <dbReference type="WBParaSite" id="Csp11.Scaffold501.g2323.t1"/>
    </source>
</evidence>
<dbReference type="InterPro" id="IPR014720">
    <property type="entry name" value="dsRBD_dom"/>
</dbReference>
<dbReference type="FunFam" id="3.30.160.20:FF:000021">
    <property type="entry name" value="Microprocessor complex subunit DGCR8"/>
    <property type="match status" value="1"/>
</dbReference>
<dbReference type="InterPro" id="IPR040375">
    <property type="entry name" value="DGCR8"/>
</dbReference>
<dbReference type="GO" id="GO:0003725">
    <property type="term" value="F:double-stranded RNA binding"/>
    <property type="evidence" value="ECO:0007669"/>
    <property type="project" value="TreeGrafter"/>
</dbReference>
<sequence>MDKRIPKNEKLLMPDQYREYCEKRFKFKKMTVTRFVNPTDKDNAVRKKRLNSLLKKRGFEMDYDQLKKRNEPGDMLLSSASGAVLIDMTPIQVNNKNSGSKKPYLLNPMGKTSVAVLNEFVQRLAKGSLVYEIEDTRNVSNPYKATAMLTMKMSTIKEMAGQCKESLIVLSEIAAASNDNAMSSVGVPPDSKRFAVGAGVGANKKTARLVAAKDAMRKLIPKLKMNEEYVCDGVVDEGLQKGFEEESRDLFRKVKIDSPNVVQMCTRFAIPKPYNLLRDAVSRSLRWNGMELTMRKEMVGNGSQMSKVILGLGHMEEEAEAVGVKQATQLAAQRLFKKMHPELQTYGNFLDVYGKLNDKNKLETARRQHDEVVRLQDTGNLLEPNTVVLSKLLEEMKSVSLDFPPRKFVFGLAPLATGCRTKKHSVPIQTELELLPKPILSLHPSLIQPPYFHGHIPPIVPPPMAHLQKFLPNQQLQPFPQEYTDIHSSQFHQNVSRKRGRPPEDGDSVLPFSPFPRPSQ</sequence>
<dbReference type="GO" id="GO:0031053">
    <property type="term" value="P:primary miRNA processing"/>
    <property type="evidence" value="ECO:0007669"/>
    <property type="project" value="InterPro"/>
</dbReference>
<dbReference type="STRING" id="1561998.A0A1I7T4I9"/>
<feature type="domain" description="DRBM" evidence="3">
    <location>
        <begin position="112"/>
        <end position="221"/>
    </location>
</feature>
<dbReference type="Gene3D" id="3.30.160.20">
    <property type="match status" value="2"/>
</dbReference>
<feature type="region of interest" description="Disordered" evidence="2">
    <location>
        <begin position="490"/>
        <end position="520"/>
    </location>
</feature>
<dbReference type="PANTHER" id="PTHR13482">
    <property type="entry name" value="MICRORNA PROCESSOR COMPLEX SUBUNIT DGCR8"/>
    <property type="match status" value="1"/>
</dbReference>
<keyword evidence="1" id="KW-0694">RNA-binding</keyword>
<dbReference type="GO" id="GO:0070877">
    <property type="term" value="C:microprocessor complex"/>
    <property type="evidence" value="ECO:0007669"/>
    <property type="project" value="InterPro"/>
</dbReference>
<name>A0A1I7T4I9_9PELO</name>
<evidence type="ECO:0000313" key="4">
    <source>
        <dbReference type="Proteomes" id="UP000095282"/>
    </source>
</evidence>
<accession>A0A1I7T4I9</accession>
<dbReference type="AlphaFoldDB" id="A0A1I7T4I9"/>
<dbReference type="PROSITE" id="PS50137">
    <property type="entry name" value="DS_RBD"/>
    <property type="match status" value="1"/>
</dbReference>
<dbReference type="GO" id="GO:0020037">
    <property type="term" value="F:heme binding"/>
    <property type="evidence" value="ECO:0007669"/>
    <property type="project" value="InterPro"/>
</dbReference>